<evidence type="ECO:0000313" key="4">
    <source>
        <dbReference type="EMBL" id="SFK93857.1"/>
    </source>
</evidence>
<name>A0A0F7HMD8_9STAP</name>
<sequence length="240" mass="27164">MGKRIAVISDIHGNHFALSKVLEDIEKSDVDEVFCLGDIVSLGHQTNEVMNALKRKKNIIYIRGNHDDEVVKAYKGEPSDIKGAEQDHHLYIAGHIHEGHLKMLEALPLTEVREVSGIVILMVHYHLAEDGKYQSIDYKPALASLEKHYNNSRYDVILFGHDHMSLHLENDSQLFMNPGALGITADAFSPYAVMDIGDDGSVDFEFKKIPYDRDSFVRELRKKNPPALDFILKELLKEEG</sequence>
<dbReference type="AlphaFoldDB" id="A0A0F7HMD8"/>
<feature type="domain" description="Calcineurin-like phosphoesterase" evidence="2">
    <location>
        <begin position="4"/>
        <end position="198"/>
    </location>
</feature>
<evidence type="ECO:0000259" key="2">
    <source>
        <dbReference type="Pfam" id="PF12850"/>
    </source>
</evidence>
<dbReference type="Proteomes" id="UP000034029">
    <property type="component" value="Chromosome"/>
</dbReference>
<organism evidence="4 6">
    <name type="scientific">Salinicoccus halodurans</name>
    <dbReference type="NCBI Taxonomy" id="407035"/>
    <lineage>
        <taxon>Bacteria</taxon>
        <taxon>Bacillati</taxon>
        <taxon>Bacillota</taxon>
        <taxon>Bacilli</taxon>
        <taxon>Bacillales</taxon>
        <taxon>Staphylococcaceae</taxon>
        <taxon>Salinicoccus</taxon>
    </lineage>
</organism>
<dbReference type="GO" id="GO:0016791">
    <property type="term" value="F:phosphatase activity"/>
    <property type="evidence" value="ECO:0007669"/>
    <property type="project" value="TreeGrafter"/>
</dbReference>
<dbReference type="InterPro" id="IPR029052">
    <property type="entry name" value="Metallo-depent_PP-like"/>
</dbReference>
<gene>
    <name evidence="3" type="ORF">AAT16_08540</name>
    <name evidence="4" type="ORF">SAMN05216235_2605</name>
</gene>
<dbReference type="GO" id="GO:0005737">
    <property type="term" value="C:cytoplasm"/>
    <property type="evidence" value="ECO:0007669"/>
    <property type="project" value="TreeGrafter"/>
</dbReference>
<dbReference type="PANTHER" id="PTHR42850:SF2">
    <property type="entry name" value="BLL5683 PROTEIN"/>
    <property type="match status" value="1"/>
</dbReference>
<dbReference type="InterPro" id="IPR024654">
    <property type="entry name" value="Calcineurin-like_PHP_lpxH"/>
</dbReference>
<dbReference type="EMBL" id="CP011366">
    <property type="protein sequence ID" value="AKG74273.1"/>
    <property type="molecule type" value="Genomic_DNA"/>
</dbReference>
<dbReference type="KEGG" id="shv:AAT16_08540"/>
<dbReference type="PANTHER" id="PTHR42850">
    <property type="entry name" value="METALLOPHOSPHOESTERASE"/>
    <property type="match status" value="1"/>
</dbReference>
<evidence type="ECO:0000256" key="1">
    <source>
        <dbReference type="ARBA" id="ARBA00008950"/>
    </source>
</evidence>
<dbReference type="Pfam" id="PF12850">
    <property type="entry name" value="Metallophos_2"/>
    <property type="match status" value="1"/>
</dbReference>
<dbReference type="EMBL" id="FOTB01000006">
    <property type="protein sequence ID" value="SFK93857.1"/>
    <property type="molecule type" value="Genomic_DNA"/>
</dbReference>
<proteinExistence type="inferred from homology"/>
<dbReference type="PIRSF" id="PIRSF000883">
    <property type="entry name" value="Pesterase_MJ0912"/>
    <property type="match status" value="1"/>
</dbReference>
<accession>A0A0F7HMD8</accession>
<dbReference type="OrthoDB" id="9813918at2"/>
<reference evidence="4 6" key="3">
    <citation type="submission" date="2016-10" db="EMBL/GenBank/DDBJ databases">
        <authorList>
            <person name="Varghese N."/>
            <person name="Submissions S."/>
        </authorList>
    </citation>
    <scope>NUCLEOTIDE SEQUENCE [LARGE SCALE GENOMIC DNA]</scope>
    <source>
        <strain evidence="4 6">CGMCC 1.6501</strain>
    </source>
</reference>
<comment type="similarity">
    <text evidence="1">Belongs to the metallophosphoesterase superfamily. YfcE family.</text>
</comment>
<evidence type="ECO:0000313" key="6">
    <source>
        <dbReference type="Proteomes" id="UP000183090"/>
    </source>
</evidence>
<dbReference type="InterPro" id="IPR011152">
    <property type="entry name" value="Pesterase_MJ0912"/>
</dbReference>
<protein>
    <submittedName>
        <fullName evidence="4">Phosphoesterase, MJ0936 family</fullName>
    </submittedName>
</protein>
<dbReference type="InterPro" id="IPR050126">
    <property type="entry name" value="Ap4A_hydrolase"/>
</dbReference>
<dbReference type="RefSeq" id="WP_046790455.1">
    <property type="nucleotide sequence ID" value="NZ_CP011366.1"/>
</dbReference>
<reference evidence="3 5" key="1">
    <citation type="journal article" date="2015" name="Int. J. Syst. Evol. Microbiol.">
        <title>Complete genome sequence of Salinicoccus halodurans H3B36, isolated from the Qaidam Basin in China.</title>
        <authorList>
            <person name="Jiang K."/>
            <person name="Xue Y."/>
            <person name="Ma Y."/>
        </authorList>
    </citation>
    <scope>NUCLEOTIDE SEQUENCE [LARGE SCALE GENOMIC DNA]</scope>
    <source>
        <strain evidence="3 5">H3B36</strain>
    </source>
</reference>
<reference evidence="5" key="2">
    <citation type="submission" date="2015-04" db="EMBL/GenBank/DDBJ databases">
        <title>Complete genome sequence of Salinicoccus halodurans strain H3B36, isolated from the Qaidam basin of China.</title>
        <authorList>
            <person name="Ma Y."/>
            <person name="Jiang K."/>
            <person name="Xue Y."/>
        </authorList>
    </citation>
    <scope>NUCLEOTIDE SEQUENCE [LARGE SCALE GENOMIC DNA]</scope>
    <source>
        <strain evidence="5">H3B36</strain>
    </source>
</reference>
<keyword evidence="5" id="KW-1185">Reference proteome</keyword>
<evidence type="ECO:0000313" key="5">
    <source>
        <dbReference type="Proteomes" id="UP000034029"/>
    </source>
</evidence>
<dbReference type="Gene3D" id="3.60.21.10">
    <property type="match status" value="1"/>
</dbReference>
<evidence type="ECO:0000313" key="3">
    <source>
        <dbReference type="EMBL" id="AKG74273.1"/>
    </source>
</evidence>
<dbReference type="SUPFAM" id="SSF56300">
    <property type="entry name" value="Metallo-dependent phosphatases"/>
    <property type="match status" value="1"/>
</dbReference>
<dbReference type="Proteomes" id="UP000183090">
    <property type="component" value="Unassembled WGS sequence"/>
</dbReference>